<organism evidence="1 2">
    <name type="scientific">Psylliodes chrysocephalus</name>
    <dbReference type="NCBI Taxonomy" id="3402493"/>
    <lineage>
        <taxon>Eukaryota</taxon>
        <taxon>Metazoa</taxon>
        <taxon>Ecdysozoa</taxon>
        <taxon>Arthropoda</taxon>
        <taxon>Hexapoda</taxon>
        <taxon>Insecta</taxon>
        <taxon>Pterygota</taxon>
        <taxon>Neoptera</taxon>
        <taxon>Endopterygota</taxon>
        <taxon>Coleoptera</taxon>
        <taxon>Polyphaga</taxon>
        <taxon>Cucujiformia</taxon>
        <taxon>Chrysomeloidea</taxon>
        <taxon>Chrysomelidae</taxon>
        <taxon>Galerucinae</taxon>
        <taxon>Alticini</taxon>
        <taxon>Psylliodes</taxon>
    </lineage>
</organism>
<sequence length="777" mass="90782">MTNLSMDELEILIQHADTLNHKSLQELIEHFPFDSLINITILNYEFLRLHVILLEKIIKNDVFYKSPKSIEYVRHILNFILTNITLLKDIHSNEILSWLLNLLTTIIQKAKDFEKVTKFLQNKKEKLFETVSMCSKFSFFNISHVNDFKSVMYEILMFDGFLHDGHSKTFMEMVNIFMDFKAHYEISIWTEIVIEKYHISSEIFSVFSTWLLKNGITFLVESNEELLLAKLLKIINCLYTKYERSDTCKDNKKNAIECSINFLTQNVEFLVSFFSKPNLRKDSAKLFAFVLAAQNLENSWDYFYKKIVNLPVDPSEWVRSEPELFLRICNLLCENNRILWPPNKILQIIGSIIYSYRRYSLKPSLLKIMCYMYPLLMAECITKRNAILGDDLMIIISRQHYKLETIFSLHLSQLNWILRKGENFLKKLMICFWLNHNGDLEILKKCILSANMQKLLISIIIDVNTDFPISLKAAELIKNIDDPNFKTTIAKMLPVFSDNPKVFNRLMISNPGIPDDKDLALRMAEFMSLIQFFTMDELIFGLICDYSKRLVIYLKEDKRVLTVFCKNSKNIVILVKRLKKLKTELALNNAMGLIKVLLLVQKRNHISIEDSIEIDFAYILKGSSIKVEKCLDVLFLLTTQRLFIKLTPESIFSIFVRLFSLCNNPDLTVKSLICLTEMLKANKWLATSSITNFFVENHCSLAVDDKSCHEFVVFLGVWIKILKNCLEADKKFYLAHTGIIRNYIKRVDGLPQSRVNYLLKSLNRINRISFSSGFHLL</sequence>
<name>A0A9P0DFZ9_9CUCU</name>
<dbReference type="OrthoDB" id="6756609at2759"/>
<proteinExistence type="predicted"/>
<protein>
    <submittedName>
        <fullName evidence="1">Uncharacterized protein</fullName>
    </submittedName>
</protein>
<reference evidence="1" key="1">
    <citation type="submission" date="2022-01" db="EMBL/GenBank/DDBJ databases">
        <authorList>
            <person name="King R."/>
        </authorList>
    </citation>
    <scope>NUCLEOTIDE SEQUENCE</scope>
</reference>
<dbReference type="Proteomes" id="UP001153636">
    <property type="component" value="Chromosome 9"/>
</dbReference>
<evidence type="ECO:0000313" key="1">
    <source>
        <dbReference type="EMBL" id="CAH1115677.1"/>
    </source>
</evidence>
<gene>
    <name evidence="1" type="ORF">PSYICH_LOCUS15602</name>
</gene>
<keyword evidence="2" id="KW-1185">Reference proteome</keyword>
<evidence type="ECO:0000313" key="2">
    <source>
        <dbReference type="Proteomes" id="UP001153636"/>
    </source>
</evidence>
<accession>A0A9P0DFZ9</accession>
<dbReference type="AlphaFoldDB" id="A0A9P0DFZ9"/>
<dbReference type="EMBL" id="OV651821">
    <property type="protein sequence ID" value="CAH1115677.1"/>
    <property type="molecule type" value="Genomic_DNA"/>
</dbReference>